<dbReference type="EMBL" id="HBFA01009720">
    <property type="protein sequence ID" value="CAD8657826.1"/>
    <property type="molecule type" value="Transcribed_RNA"/>
</dbReference>
<proteinExistence type="predicted"/>
<dbReference type="AlphaFoldDB" id="A0A7S0N5Q8"/>
<dbReference type="Pfam" id="PF08853">
    <property type="entry name" value="DUF1823"/>
    <property type="match status" value="1"/>
</dbReference>
<dbReference type="InterPro" id="IPR014952">
    <property type="entry name" value="DUF1823"/>
</dbReference>
<organism evidence="1">
    <name type="scientific">Pyramimonas obovata</name>
    <dbReference type="NCBI Taxonomy" id="1411642"/>
    <lineage>
        <taxon>Eukaryota</taxon>
        <taxon>Viridiplantae</taxon>
        <taxon>Chlorophyta</taxon>
        <taxon>Pyramimonadophyceae</taxon>
        <taxon>Pyramimonadales</taxon>
        <taxon>Pyramimonadaceae</taxon>
        <taxon>Pyramimonas</taxon>
        <taxon>Pyramimonas incertae sedis</taxon>
    </lineage>
</organism>
<gene>
    <name evidence="1" type="ORF">POBO1169_LOCUS5113</name>
</gene>
<reference evidence="1" key="1">
    <citation type="submission" date="2021-01" db="EMBL/GenBank/DDBJ databases">
        <authorList>
            <person name="Corre E."/>
            <person name="Pelletier E."/>
            <person name="Niang G."/>
            <person name="Scheremetjew M."/>
            <person name="Finn R."/>
            <person name="Kale V."/>
            <person name="Holt S."/>
            <person name="Cochrane G."/>
            <person name="Meng A."/>
            <person name="Brown T."/>
            <person name="Cohen L."/>
        </authorList>
    </citation>
    <scope>NUCLEOTIDE SEQUENCE</scope>
    <source>
        <strain evidence="1">CCMP722</strain>
    </source>
</reference>
<accession>A0A7S0N5Q8</accession>
<dbReference type="Gene3D" id="1.10.418.90">
    <property type="entry name" value="Protein of unknown function DUF1823"/>
    <property type="match status" value="1"/>
</dbReference>
<name>A0A7S0N5Q8_9CHLO</name>
<protein>
    <submittedName>
        <fullName evidence="1">Uncharacterized protein</fullName>
    </submittedName>
</protein>
<sequence>MASTYATACSCTHASVLKVQAREARCVLPRTARSHAPVRPHNGFTKLRVALRGQALGRRSDFARVKAVEDFDLPMPDLAFDDDEEKDELDNWNLLRIVHSEMPDQEVNEIVWRCLGYVRNEETLKWDPTNCFPKWAEKYPEPPDVIGVTRTYTKEVDGPVLKANQALVRSIPMECKQNLKAVLKPFGFRGFKMEQLTPNITRRCQATNWLLYYRDYLRGKSMEQLIAEREARRAASKVGVTEKPME</sequence>
<evidence type="ECO:0000313" key="1">
    <source>
        <dbReference type="EMBL" id="CAD8657826.1"/>
    </source>
</evidence>